<organism evidence="3 4">
    <name type="scientific">Iamia majanohamensis</name>
    <dbReference type="NCBI Taxonomy" id="467976"/>
    <lineage>
        <taxon>Bacteria</taxon>
        <taxon>Bacillati</taxon>
        <taxon>Actinomycetota</taxon>
        <taxon>Acidimicrobiia</taxon>
        <taxon>Acidimicrobiales</taxon>
        <taxon>Iamiaceae</taxon>
        <taxon>Iamia</taxon>
    </lineage>
</organism>
<name>A0AAE9YGY0_9ACTN</name>
<protein>
    <submittedName>
        <fullName evidence="3">DUF4331 domain-containing protein</fullName>
    </submittedName>
</protein>
<feature type="signal peptide" evidence="2">
    <location>
        <begin position="1"/>
        <end position="22"/>
    </location>
</feature>
<dbReference type="AlphaFoldDB" id="A0AAE9YGY0"/>
<dbReference type="EMBL" id="CP116942">
    <property type="protein sequence ID" value="WCO68282.1"/>
    <property type="molecule type" value="Genomic_DNA"/>
</dbReference>
<accession>A0AAE9YGY0</accession>
<dbReference type="KEGG" id="ima:PO878_06020"/>
<keyword evidence="4" id="KW-1185">Reference proteome</keyword>
<feature type="chain" id="PRO_5042019139" evidence="2">
    <location>
        <begin position="23"/>
        <end position="493"/>
    </location>
</feature>
<sequence length="493" mass="52473">MRARKLVAAAAALSMAGVGVVAGTAAPSGASSHREAPLISEDPVADNTDVYMFRDVNDPSMVNIVANYIPLEQPAGGPNFSKFGDDVLYEIHVDNDGDVVDDITYQFRFRTQVQNPDTFLYNTFTIDPDTRENQNIQQVYSVRKIEDNVSTMLASNVPTPPVNIGPRSTPSYNDYVAPAVTGLAGGGQVFAGQRDDSFFFDLGSGFDLLGLRPINDAHVAPLDPEAGRDGLAEKSTHAIILQVPISEVSANGDVPTTVDDPDSVIGIYASSARQRVQVLSARGTAPRNLGQFVQVSRLGLPLVNEVLIPLGRKDLWNGTNPKDDAQFFDVILDPEPTRLLPVVYPSVFNDENTPDGGQANRPDLIQLLTGQLNGLSEGNALPPADLLRLNLAVPPVQGTPDNSMGALDGDTGGFPNGRRLTDDVFDIELQVLAGVLLPGFGEGDPSNPIPGTEVPYSALSDGVQENDQPELPGFPYQGDPVSGYDQIDVTAGG</sequence>
<gene>
    <name evidence="3" type="ORF">PO878_06020</name>
</gene>
<dbReference type="InterPro" id="IPR025566">
    <property type="entry name" value="DUF4331"/>
</dbReference>
<evidence type="ECO:0000256" key="2">
    <source>
        <dbReference type="SAM" id="SignalP"/>
    </source>
</evidence>
<proteinExistence type="predicted"/>
<evidence type="ECO:0000313" key="3">
    <source>
        <dbReference type="EMBL" id="WCO68282.1"/>
    </source>
</evidence>
<keyword evidence="2" id="KW-0732">Signal</keyword>
<feature type="region of interest" description="Disordered" evidence="1">
    <location>
        <begin position="443"/>
        <end position="493"/>
    </location>
</feature>
<dbReference type="RefSeq" id="WP_272737799.1">
    <property type="nucleotide sequence ID" value="NZ_CP116942.1"/>
</dbReference>
<reference evidence="3" key="1">
    <citation type="submission" date="2023-01" db="EMBL/GenBank/DDBJ databases">
        <title>The diversity of Class Acidimicrobiia in South China Sea sediment environments and the proposal of Iamia marina sp. nov., a novel species of the genus Iamia.</title>
        <authorList>
            <person name="He Y."/>
            <person name="Tian X."/>
        </authorList>
    </citation>
    <scope>NUCLEOTIDE SEQUENCE</scope>
    <source>
        <strain evidence="3">DSM 19957</strain>
    </source>
</reference>
<dbReference type="Proteomes" id="UP001216390">
    <property type="component" value="Chromosome"/>
</dbReference>
<evidence type="ECO:0000313" key="4">
    <source>
        <dbReference type="Proteomes" id="UP001216390"/>
    </source>
</evidence>
<dbReference type="Pfam" id="PF14224">
    <property type="entry name" value="DUF4331"/>
    <property type="match status" value="1"/>
</dbReference>
<evidence type="ECO:0000256" key="1">
    <source>
        <dbReference type="SAM" id="MobiDB-lite"/>
    </source>
</evidence>